<feature type="domain" description="GAF" evidence="1">
    <location>
        <begin position="39"/>
        <end position="134"/>
    </location>
</feature>
<sequence length="142" mass="16302">MIEINSWLEMQRKKIGCDFLGVAENVAEKNQTTEIRWLHVAGNQGTAYQKIRLRVGRGIAGIVWKTGRMHEEHHILSQTDKLAEYPIARTEKLQSSLAAPIIDNREVYGVVLMGYRQEKYFSENDKESLIQICEALKGKLEE</sequence>
<evidence type="ECO:0000313" key="2">
    <source>
        <dbReference type="EMBL" id="MBV7390036.1"/>
    </source>
</evidence>
<reference evidence="2 3" key="1">
    <citation type="submission" date="2021-06" db="EMBL/GenBank/DDBJ databases">
        <title>Enterococcus alishanensis sp. nov., a novel lactic acid bacterium isolated from fresh coffee beans.</title>
        <authorList>
            <person name="Chen Y.-S."/>
        </authorList>
    </citation>
    <scope>NUCLEOTIDE SEQUENCE [LARGE SCALE GENOMIC DNA]</scope>
    <source>
        <strain evidence="2 3">ALS3</strain>
    </source>
</reference>
<name>A0ABS6TAV4_9ENTE</name>
<protein>
    <submittedName>
        <fullName evidence="2">GAF domain-containing protein</fullName>
    </submittedName>
</protein>
<organism evidence="2 3">
    <name type="scientific">Enterococcus alishanensis</name>
    <dbReference type="NCBI Taxonomy" id="1303817"/>
    <lineage>
        <taxon>Bacteria</taxon>
        <taxon>Bacillati</taxon>
        <taxon>Bacillota</taxon>
        <taxon>Bacilli</taxon>
        <taxon>Lactobacillales</taxon>
        <taxon>Enterococcaceae</taxon>
        <taxon>Enterococcus</taxon>
    </lineage>
</organism>
<dbReference type="Pfam" id="PF13185">
    <property type="entry name" value="GAF_2"/>
    <property type="match status" value="1"/>
</dbReference>
<dbReference type="RefSeq" id="WP_218325090.1">
    <property type="nucleotide sequence ID" value="NZ_JAHUZB010000002.1"/>
</dbReference>
<keyword evidence="3" id="KW-1185">Reference proteome</keyword>
<proteinExistence type="predicted"/>
<dbReference type="Proteomes" id="UP000774130">
    <property type="component" value="Unassembled WGS sequence"/>
</dbReference>
<gene>
    <name evidence="2" type="ORF">KUA55_05035</name>
</gene>
<evidence type="ECO:0000313" key="3">
    <source>
        <dbReference type="Proteomes" id="UP000774130"/>
    </source>
</evidence>
<accession>A0ABS6TAV4</accession>
<comment type="caution">
    <text evidence="2">The sequence shown here is derived from an EMBL/GenBank/DDBJ whole genome shotgun (WGS) entry which is preliminary data.</text>
</comment>
<dbReference type="InterPro" id="IPR003018">
    <property type="entry name" value="GAF"/>
</dbReference>
<dbReference type="EMBL" id="JAHUZB010000002">
    <property type="protein sequence ID" value="MBV7390036.1"/>
    <property type="molecule type" value="Genomic_DNA"/>
</dbReference>
<evidence type="ECO:0000259" key="1">
    <source>
        <dbReference type="Pfam" id="PF13185"/>
    </source>
</evidence>